<keyword evidence="2" id="KW-1185">Reference proteome</keyword>
<proteinExistence type="predicted"/>
<organism evidence="1 2">
    <name type="scientific">Saccharolobus caldissimus</name>
    <dbReference type="NCBI Taxonomy" id="1702097"/>
    <lineage>
        <taxon>Archaea</taxon>
        <taxon>Thermoproteota</taxon>
        <taxon>Thermoprotei</taxon>
        <taxon>Sulfolobales</taxon>
        <taxon>Sulfolobaceae</taxon>
        <taxon>Saccharolobus</taxon>
    </lineage>
</organism>
<dbReference type="Proteomes" id="UP001319921">
    <property type="component" value="Chromosome"/>
</dbReference>
<accession>A0AAQ4CUZ8</accession>
<evidence type="ECO:0008006" key="3">
    <source>
        <dbReference type="Google" id="ProtNLM"/>
    </source>
</evidence>
<protein>
    <recommendedName>
        <fullName evidence="3">PaREP1 family protein</fullName>
    </recommendedName>
</protein>
<sequence>MEGYLDYKNNSKGYIYAKLYDSLVEGKLALEMLQKGLLQNASSKAFLSVKSAISALIVKNLNEIIKSKNEKEKYWYENVGYSAPATGLIGISKDLKNLSIDAENVIRIALSLHKFSYNGFDPNFVDYRNSEEVISDIKEVTEWLLNLKYYFSDFWDEKLEKAKKELEELLKNTFN</sequence>
<dbReference type="RefSeq" id="WP_229570029.1">
    <property type="nucleotide sequence ID" value="NZ_AP025226.1"/>
</dbReference>
<dbReference type="Gene3D" id="1.20.120.330">
    <property type="entry name" value="Nucleotidyltransferases domain 2"/>
    <property type="match status" value="1"/>
</dbReference>
<reference evidence="1 2" key="1">
    <citation type="journal article" date="2022" name="Microbiol. Resour. Announc.">
        <title>Complete Genome Sequence of the Hyperthermophilic and Acidophilic Archaeon Saccharolobus caldissimus Strain HS-3T.</title>
        <authorList>
            <person name="Sakai H.D."/>
            <person name="Kurosawa N."/>
        </authorList>
    </citation>
    <scope>NUCLEOTIDE SEQUENCE [LARGE SCALE GENOMIC DNA]</scope>
    <source>
        <strain evidence="1 2">JCM32116</strain>
    </source>
</reference>
<dbReference type="InterPro" id="IPR010268">
    <property type="entry name" value="PaREP1"/>
</dbReference>
<dbReference type="Pfam" id="PF05942">
    <property type="entry name" value="PaREP1"/>
    <property type="match status" value="1"/>
</dbReference>
<gene>
    <name evidence="1" type="ORF">SACC_26460</name>
</gene>
<dbReference type="KEGG" id="scas:SACC_26460"/>
<dbReference type="AlphaFoldDB" id="A0AAQ4CUZ8"/>
<name>A0AAQ4CUZ8_9CREN</name>
<dbReference type="EMBL" id="AP025226">
    <property type="protein sequence ID" value="BDB99629.1"/>
    <property type="molecule type" value="Genomic_DNA"/>
</dbReference>
<evidence type="ECO:0000313" key="1">
    <source>
        <dbReference type="EMBL" id="BDB99629.1"/>
    </source>
</evidence>
<evidence type="ECO:0000313" key="2">
    <source>
        <dbReference type="Proteomes" id="UP001319921"/>
    </source>
</evidence>
<dbReference type="GeneID" id="68867365"/>